<dbReference type="InterPro" id="IPR002347">
    <property type="entry name" value="SDR_fam"/>
</dbReference>
<organism evidence="5 6">
    <name type="scientific">Streptomyces ehimensis</name>
    <dbReference type="NCBI Taxonomy" id="68195"/>
    <lineage>
        <taxon>Bacteria</taxon>
        <taxon>Bacillati</taxon>
        <taxon>Actinomycetota</taxon>
        <taxon>Actinomycetes</taxon>
        <taxon>Kitasatosporales</taxon>
        <taxon>Streptomycetaceae</taxon>
        <taxon>Streptomyces</taxon>
    </lineage>
</organism>
<dbReference type="InterPro" id="IPR020904">
    <property type="entry name" value="Sc_DH/Rdtase_CS"/>
</dbReference>
<gene>
    <name evidence="5" type="ORF">ACFPEN_12220</name>
</gene>
<comment type="caution">
    <text evidence="5">The sequence shown here is derived from an EMBL/GenBank/DDBJ whole genome shotgun (WGS) entry which is preliminary data.</text>
</comment>
<dbReference type="InterPro" id="IPR036291">
    <property type="entry name" value="NAD(P)-bd_dom_sf"/>
</dbReference>
<keyword evidence="2" id="KW-0560">Oxidoreductase</keyword>
<dbReference type="EMBL" id="JBHSFS010000005">
    <property type="protein sequence ID" value="MFC4513702.1"/>
    <property type="molecule type" value="Genomic_DNA"/>
</dbReference>
<evidence type="ECO:0000256" key="3">
    <source>
        <dbReference type="SAM" id="MobiDB-lite"/>
    </source>
</evidence>
<dbReference type="Pfam" id="PF13561">
    <property type="entry name" value="adh_short_C2"/>
    <property type="match status" value="1"/>
</dbReference>
<keyword evidence="6" id="KW-1185">Reference proteome</keyword>
<dbReference type="PANTHER" id="PTHR43669:SF3">
    <property type="entry name" value="ALCOHOL DEHYDROGENASE, PUTATIVE (AFU_ORTHOLOGUE AFUA_3G03445)-RELATED"/>
    <property type="match status" value="1"/>
</dbReference>
<evidence type="ECO:0000313" key="6">
    <source>
        <dbReference type="Proteomes" id="UP001595990"/>
    </source>
</evidence>
<dbReference type="CDD" id="cd05233">
    <property type="entry name" value="SDR_c"/>
    <property type="match status" value="1"/>
</dbReference>
<evidence type="ECO:0000256" key="1">
    <source>
        <dbReference type="ARBA" id="ARBA00006484"/>
    </source>
</evidence>
<evidence type="ECO:0000313" key="5">
    <source>
        <dbReference type="EMBL" id="MFC4513702.1"/>
    </source>
</evidence>
<dbReference type="SUPFAM" id="SSF51735">
    <property type="entry name" value="NAD(P)-binding Rossmann-fold domains"/>
    <property type="match status" value="1"/>
</dbReference>
<proteinExistence type="inferred from homology"/>
<dbReference type="PROSITE" id="PS00061">
    <property type="entry name" value="ADH_SHORT"/>
    <property type="match status" value="1"/>
</dbReference>
<dbReference type="PRINTS" id="PR00080">
    <property type="entry name" value="SDRFAMILY"/>
</dbReference>
<name>A0ABV9BI59_9ACTN</name>
<protein>
    <submittedName>
        <fullName evidence="5">SDR family oxidoreductase</fullName>
    </submittedName>
</protein>
<dbReference type="RefSeq" id="WP_358219782.1">
    <property type="nucleotide sequence ID" value="NZ_JBHSFS010000005.1"/>
</dbReference>
<sequence length="289" mass="30051">MAISIETTDMFTDEPRHGGKYGRKHDGKHDGRNSGRYEGKKAVITGGTMGVGLAIARRLVAGGAEVLLTGLRDAHLLRAQEELGALAHVVRSDTTSLDDIAALGATAEEVLGHVDYLFVNAGVAELGPVAEVTEESYDRQFGVNAKGAFFTVQRMIPLLREGGAIVFTTSVADSMGAPGMGVYAGSKAAVWAFAQVLAAELVGQGIRVNAVSPGFIDTPTMGVAAMSDEERLHFRELGDVSTPMGRHGSADEVARAALFLAAEATFTTGVKLPVDGGLAQSVVAMLPAG</sequence>
<dbReference type="SMART" id="SM00822">
    <property type="entry name" value="PKS_KR"/>
    <property type="match status" value="1"/>
</dbReference>
<dbReference type="PRINTS" id="PR00081">
    <property type="entry name" value="GDHRDH"/>
</dbReference>
<comment type="similarity">
    <text evidence="1">Belongs to the short-chain dehydrogenases/reductases (SDR) family.</text>
</comment>
<dbReference type="Gene3D" id="3.40.50.720">
    <property type="entry name" value="NAD(P)-binding Rossmann-like Domain"/>
    <property type="match status" value="1"/>
</dbReference>
<accession>A0ABV9BI59</accession>
<evidence type="ECO:0000256" key="2">
    <source>
        <dbReference type="ARBA" id="ARBA00023002"/>
    </source>
</evidence>
<dbReference type="Proteomes" id="UP001595990">
    <property type="component" value="Unassembled WGS sequence"/>
</dbReference>
<reference evidence="6" key="1">
    <citation type="journal article" date="2019" name="Int. J. Syst. Evol. Microbiol.">
        <title>The Global Catalogue of Microorganisms (GCM) 10K type strain sequencing project: providing services to taxonomists for standard genome sequencing and annotation.</title>
        <authorList>
            <consortium name="The Broad Institute Genomics Platform"/>
            <consortium name="The Broad Institute Genome Sequencing Center for Infectious Disease"/>
            <person name="Wu L."/>
            <person name="Ma J."/>
        </authorList>
    </citation>
    <scope>NUCLEOTIDE SEQUENCE [LARGE SCALE GENOMIC DNA]</scope>
    <source>
        <strain evidence="6">CECT 8064</strain>
    </source>
</reference>
<feature type="compositionally biased region" description="Basic and acidic residues" evidence="3">
    <location>
        <begin position="27"/>
        <end position="38"/>
    </location>
</feature>
<dbReference type="PANTHER" id="PTHR43669">
    <property type="entry name" value="5-KETO-D-GLUCONATE 5-REDUCTASE"/>
    <property type="match status" value="1"/>
</dbReference>
<feature type="domain" description="Ketoreductase" evidence="4">
    <location>
        <begin position="40"/>
        <end position="214"/>
    </location>
</feature>
<evidence type="ECO:0000259" key="4">
    <source>
        <dbReference type="SMART" id="SM00822"/>
    </source>
</evidence>
<feature type="region of interest" description="Disordered" evidence="3">
    <location>
        <begin position="1"/>
        <end position="38"/>
    </location>
</feature>
<dbReference type="InterPro" id="IPR057326">
    <property type="entry name" value="KR_dom"/>
</dbReference>
<feature type="compositionally biased region" description="Polar residues" evidence="3">
    <location>
        <begin position="1"/>
        <end position="10"/>
    </location>
</feature>